<name>A0A1H8MV08_9PROT</name>
<dbReference type="OrthoDB" id="8549456at2"/>
<sequence length="204" mass="20791">MKKSLVNASLMLCLVGGTSAHAAVTLYTSQADYLAAVGATTNYIDFAGSPALTVNGGSFSSAVTFGTCDLGLASCSSSVFHNSDGITDTGGVAAPNFVAAVGGHFTNPVHAFAFNYISGGMGSIELNGSTVVPVGNTTSGFVGIVSTDPIDGFVGLNYIFPSTGGRDRYFIDDFYINPVPEPGVWAMLLAGLGLLGLRVARTRG</sequence>
<feature type="signal peptide" evidence="2">
    <location>
        <begin position="1"/>
        <end position="22"/>
    </location>
</feature>
<dbReference type="InterPro" id="IPR013424">
    <property type="entry name" value="Ice-binding_C"/>
</dbReference>
<feature type="transmembrane region" description="Helical" evidence="1">
    <location>
        <begin position="183"/>
        <end position="200"/>
    </location>
</feature>
<dbReference type="STRING" id="42354.SAMN05216333_10638"/>
<protein>
    <submittedName>
        <fullName evidence="4">PEP-CTERM protein-sorting domain-containing protein</fullName>
    </submittedName>
</protein>
<gene>
    <name evidence="4" type="ORF">SAMN05216333_10638</name>
</gene>
<keyword evidence="1" id="KW-0812">Transmembrane</keyword>
<dbReference type="NCBIfam" id="TIGR02595">
    <property type="entry name" value="PEP_CTERM"/>
    <property type="match status" value="1"/>
</dbReference>
<dbReference type="Proteomes" id="UP000198814">
    <property type="component" value="Unassembled WGS sequence"/>
</dbReference>
<feature type="domain" description="Ice-binding protein C-terminal" evidence="3">
    <location>
        <begin position="178"/>
        <end position="201"/>
    </location>
</feature>
<keyword evidence="5" id="KW-1185">Reference proteome</keyword>
<reference evidence="4" key="1">
    <citation type="submission" date="2016-10" db="EMBL/GenBank/DDBJ databases">
        <authorList>
            <person name="de Groot N.N."/>
        </authorList>
    </citation>
    <scope>NUCLEOTIDE SEQUENCE [LARGE SCALE GENOMIC DNA]</scope>
    <source>
        <strain evidence="4">Nm76</strain>
    </source>
</reference>
<evidence type="ECO:0000259" key="3">
    <source>
        <dbReference type="Pfam" id="PF07589"/>
    </source>
</evidence>
<dbReference type="RefSeq" id="WP_090317276.1">
    <property type="nucleotide sequence ID" value="NZ_FNOE01000006.1"/>
</dbReference>
<keyword evidence="2" id="KW-0732">Signal</keyword>
<evidence type="ECO:0000313" key="5">
    <source>
        <dbReference type="Proteomes" id="UP000198814"/>
    </source>
</evidence>
<evidence type="ECO:0000256" key="1">
    <source>
        <dbReference type="SAM" id="Phobius"/>
    </source>
</evidence>
<evidence type="ECO:0000256" key="2">
    <source>
        <dbReference type="SAM" id="SignalP"/>
    </source>
</evidence>
<feature type="chain" id="PRO_5011657436" evidence="2">
    <location>
        <begin position="23"/>
        <end position="204"/>
    </location>
</feature>
<accession>A0A1H8MV08</accession>
<dbReference type="AlphaFoldDB" id="A0A1H8MV08"/>
<keyword evidence="1" id="KW-1133">Transmembrane helix</keyword>
<organism evidence="4 5">
    <name type="scientific">Nitrosomonas oligotropha</name>
    <dbReference type="NCBI Taxonomy" id="42354"/>
    <lineage>
        <taxon>Bacteria</taxon>
        <taxon>Pseudomonadati</taxon>
        <taxon>Pseudomonadota</taxon>
        <taxon>Betaproteobacteria</taxon>
        <taxon>Nitrosomonadales</taxon>
        <taxon>Nitrosomonadaceae</taxon>
        <taxon>Nitrosomonas</taxon>
    </lineage>
</organism>
<dbReference type="EMBL" id="FODO01000006">
    <property type="protein sequence ID" value="SEO21291.1"/>
    <property type="molecule type" value="Genomic_DNA"/>
</dbReference>
<evidence type="ECO:0000313" key="4">
    <source>
        <dbReference type="EMBL" id="SEO21291.1"/>
    </source>
</evidence>
<proteinExistence type="predicted"/>
<dbReference type="Pfam" id="PF07589">
    <property type="entry name" value="PEP-CTERM"/>
    <property type="match status" value="1"/>
</dbReference>
<keyword evidence="1" id="KW-0472">Membrane</keyword>